<organism evidence="1">
    <name type="scientific">Lepeophtheirus salmonis</name>
    <name type="common">Salmon louse</name>
    <name type="synonym">Caligus salmonis</name>
    <dbReference type="NCBI Taxonomy" id="72036"/>
    <lineage>
        <taxon>Eukaryota</taxon>
        <taxon>Metazoa</taxon>
        <taxon>Ecdysozoa</taxon>
        <taxon>Arthropoda</taxon>
        <taxon>Crustacea</taxon>
        <taxon>Multicrustacea</taxon>
        <taxon>Hexanauplia</taxon>
        <taxon>Copepoda</taxon>
        <taxon>Siphonostomatoida</taxon>
        <taxon>Caligidae</taxon>
        <taxon>Lepeophtheirus</taxon>
    </lineage>
</organism>
<dbReference type="EMBL" id="HACA01003017">
    <property type="protein sequence ID" value="CDW20378.1"/>
    <property type="molecule type" value="Transcribed_RNA"/>
</dbReference>
<sequence>MLFLNIFDKVLLFLYIPLQLVLYQSLFIRSRPVLGSVLSVIGTGP</sequence>
<reference evidence="1" key="1">
    <citation type="submission" date="2014-05" db="EMBL/GenBank/DDBJ databases">
        <authorList>
            <person name="Chronopoulou M."/>
        </authorList>
    </citation>
    <scope>NUCLEOTIDE SEQUENCE</scope>
    <source>
        <tissue evidence="1">Whole organism</tissue>
    </source>
</reference>
<protein>
    <submittedName>
        <fullName evidence="1">Uncharacterized protein</fullName>
    </submittedName>
</protein>
<evidence type="ECO:0000313" key="1">
    <source>
        <dbReference type="EMBL" id="CDW20378.1"/>
    </source>
</evidence>
<name>A0A0K2T2Y4_LEPSM</name>
<dbReference type="AlphaFoldDB" id="A0A0K2T2Y4"/>
<proteinExistence type="predicted"/>
<accession>A0A0K2T2Y4</accession>